<protein>
    <submittedName>
        <fullName evidence="2">Uncharacterized protein</fullName>
    </submittedName>
</protein>
<organism evidence="2 3">
    <name type="scientific">Salimicrobium flavidum</name>
    <dbReference type="NCBI Taxonomy" id="570947"/>
    <lineage>
        <taxon>Bacteria</taxon>
        <taxon>Bacillati</taxon>
        <taxon>Bacillota</taxon>
        <taxon>Bacilli</taxon>
        <taxon>Bacillales</taxon>
        <taxon>Bacillaceae</taxon>
        <taxon>Salimicrobium</taxon>
    </lineage>
</organism>
<feature type="region of interest" description="Disordered" evidence="1">
    <location>
        <begin position="318"/>
        <end position="372"/>
    </location>
</feature>
<keyword evidence="3" id="KW-1185">Reference proteome</keyword>
<evidence type="ECO:0000256" key="1">
    <source>
        <dbReference type="SAM" id="MobiDB-lite"/>
    </source>
</evidence>
<gene>
    <name evidence="2" type="ORF">SAMN05421687_102380</name>
</gene>
<sequence length="372" mass="42249">MTDPKMEAKQVLPFLLQKFYIPDEYKMVVIDGIRANTQNHINYSDERLREMVDSPSSPLDTFRYLSNSSKSCYYNQWKGHLAEWVTCYLYNSMKVDNNVKFTMVNPDPTSKADLLHIIETEKGLKCVPGPDVKTGSVDYLLKQMEKCFDNNISFYDFNNLLSNPAKLTPKQQERLKEIQMKHPRRKILTGNSGQLLTYLSELFLEEVSGHSIDTPLPTRVDKAKSSSASFSSRASETTWIYFRANDSEAKNAKIKTVGKNNNTSRSRWEYKVRFPKNGVKKKLISSSKKLAIGSSKLLLKGTIEVARVLVNDKIDELTQKGTGNSDSDESKSTGVKFKNRKPPIKHWVSGYTNKKGKDVSGYPRGGKNKSNQ</sequence>
<reference evidence="3" key="1">
    <citation type="submission" date="2017-01" db="EMBL/GenBank/DDBJ databases">
        <authorList>
            <person name="Varghese N."/>
            <person name="Submissions S."/>
        </authorList>
    </citation>
    <scope>NUCLEOTIDE SEQUENCE [LARGE SCALE GENOMIC DNA]</scope>
    <source>
        <strain evidence="3">DSM 23127</strain>
    </source>
</reference>
<proteinExistence type="predicted"/>
<dbReference type="Proteomes" id="UP000187608">
    <property type="component" value="Unassembled WGS sequence"/>
</dbReference>
<dbReference type="OrthoDB" id="2986544at2"/>
<name>A0A1N7IX30_9BACI</name>
<evidence type="ECO:0000313" key="3">
    <source>
        <dbReference type="Proteomes" id="UP000187608"/>
    </source>
</evidence>
<dbReference type="RefSeq" id="WP_076557391.1">
    <property type="nucleotide sequence ID" value="NZ_FTOC01000002.1"/>
</dbReference>
<dbReference type="AlphaFoldDB" id="A0A1N7IX30"/>
<accession>A0A1N7IX30</accession>
<dbReference type="EMBL" id="FTOC01000002">
    <property type="protein sequence ID" value="SIS41546.1"/>
    <property type="molecule type" value="Genomic_DNA"/>
</dbReference>
<evidence type="ECO:0000313" key="2">
    <source>
        <dbReference type="EMBL" id="SIS41546.1"/>
    </source>
</evidence>
<dbReference type="STRING" id="570947.SAMN05421687_102380"/>